<protein>
    <submittedName>
        <fullName evidence="3">Uncharacterized protein</fullName>
    </submittedName>
</protein>
<comment type="caution">
    <text evidence="3">The sequence shown here is derived from an EMBL/GenBank/DDBJ whole genome shotgun (WGS) entry which is preliminary data.</text>
</comment>
<evidence type="ECO:0000256" key="2">
    <source>
        <dbReference type="SAM" id="Phobius"/>
    </source>
</evidence>
<proteinExistence type="predicted"/>
<dbReference type="Pfam" id="PF19950">
    <property type="entry name" value="DUF6412"/>
    <property type="match status" value="1"/>
</dbReference>
<keyword evidence="4" id="KW-1185">Reference proteome</keyword>
<dbReference type="InterPro" id="IPR045635">
    <property type="entry name" value="DUF6412"/>
</dbReference>
<keyword evidence="2" id="KW-0472">Membrane</keyword>
<reference evidence="3 4" key="1">
    <citation type="submission" date="2017-08" db="EMBL/GenBank/DDBJ databases">
        <title>Genome sequence of Streptomyces albireticuli NRRL B-1670.</title>
        <authorList>
            <person name="Graham D.E."/>
            <person name="Mahan K.M."/>
            <person name="Klingeman D.M."/>
            <person name="Hettich R.L."/>
            <person name="Parry R.J."/>
            <person name="Spain J.C."/>
        </authorList>
    </citation>
    <scope>NUCLEOTIDE SEQUENCE [LARGE SCALE GENOMIC DNA]</scope>
    <source>
        <strain evidence="3 4">NRRL B-1670</strain>
    </source>
</reference>
<feature type="transmembrane region" description="Helical" evidence="2">
    <location>
        <begin position="12"/>
        <end position="30"/>
    </location>
</feature>
<keyword evidence="2" id="KW-1133">Transmembrane helix</keyword>
<keyword evidence="2" id="KW-0812">Transmembrane</keyword>
<sequence>MTGEGFRMSAAFRAYAGVLLFLLAELLLGQSGLMGAVAVALTASAVAVAAVSALLLYAAVAAARTGGPLTPTRIRTAMRDRELRTAFLAQRDPDGRGRRRPRAPGRSLRTGRTTAFCH</sequence>
<organism evidence="3 4">
    <name type="scientific">Streptomyces albireticuli</name>
    <dbReference type="NCBI Taxonomy" id="1940"/>
    <lineage>
        <taxon>Bacteria</taxon>
        <taxon>Bacillati</taxon>
        <taxon>Actinomycetota</taxon>
        <taxon>Actinomycetes</taxon>
        <taxon>Kitasatosporales</taxon>
        <taxon>Streptomycetaceae</taxon>
        <taxon>Streptomyces</taxon>
    </lineage>
</organism>
<name>A0A2A2CWP6_9ACTN</name>
<feature type="region of interest" description="Disordered" evidence="1">
    <location>
        <begin position="89"/>
        <end position="118"/>
    </location>
</feature>
<dbReference type="Proteomes" id="UP000218944">
    <property type="component" value="Unassembled WGS sequence"/>
</dbReference>
<dbReference type="AlphaFoldDB" id="A0A2A2CWP6"/>
<evidence type="ECO:0000313" key="3">
    <source>
        <dbReference type="EMBL" id="PAU44613.1"/>
    </source>
</evidence>
<evidence type="ECO:0000256" key="1">
    <source>
        <dbReference type="SAM" id="MobiDB-lite"/>
    </source>
</evidence>
<gene>
    <name evidence="3" type="ORF">CK936_33990</name>
</gene>
<accession>A0A2A2CWP6</accession>
<evidence type="ECO:0000313" key="4">
    <source>
        <dbReference type="Proteomes" id="UP000218944"/>
    </source>
</evidence>
<feature type="transmembrane region" description="Helical" evidence="2">
    <location>
        <begin position="36"/>
        <end position="63"/>
    </location>
</feature>
<dbReference type="EMBL" id="NSJV01000642">
    <property type="protein sequence ID" value="PAU44613.1"/>
    <property type="molecule type" value="Genomic_DNA"/>
</dbReference>